<reference evidence="2 3" key="1">
    <citation type="submission" date="2011-12" db="EMBL/GenBank/DDBJ databases">
        <title>Whole genome shotgun sequence of Arthrobacter globiformis NBRC 12137.</title>
        <authorList>
            <person name="Miyazawa S."/>
            <person name="Hosoyama A."/>
            <person name="Tsuchikane K."/>
            <person name="Katsumata H."/>
            <person name="Yamazaki S."/>
            <person name="Fujita N."/>
        </authorList>
    </citation>
    <scope>NUCLEOTIDE SEQUENCE [LARGE SCALE GENOMIC DNA]</scope>
    <source>
        <strain evidence="2 3">NBRC 12137</strain>
    </source>
</reference>
<dbReference type="STRING" id="1077972.ARGLB_092_00880"/>
<proteinExistence type="predicted"/>
<keyword evidence="1" id="KW-0812">Transmembrane</keyword>
<evidence type="ECO:0000313" key="2">
    <source>
        <dbReference type="EMBL" id="GAB15844.1"/>
    </source>
</evidence>
<sequence>MAKWVGTLAPTIVYGGYGSSALILGLGALCSVFDLAYIALLWRARRRATV</sequence>
<dbReference type="Proteomes" id="UP000003828">
    <property type="component" value="Unassembled WGS sequence"/>
</dbReference>
<dbReference type="AlphaFoldDB" id="H0QSP3"/>
<organism evidence="2 3">
    <name type="scientific">Arthrobacter globiformis (strain ATCC 8010 / DSM 20124 / JCM 1332 / NBRC 12137 / NCIMB 8907 / NRRL B-2979 / 168)</name>
    <dbReference type="NCBI Taxonomy" id="1077972"/>
    <lineage>
        <taxon>Bacteria</taxon>
        <taxon>Bacillati</taxon>
        <taxon>Actinomycetota</taxon>
        <taxon>Actinomycetes</taxon>
        <taxon>Micrococcales</taxon>
        <taxon>Micrococcaceae</taxon>
        <taxon>Arthrobacter</taxon>
    </lineage>
</organism>
<evidence type="ECO:0000313" key="3">
    <source>
        <dbReference type="Proteomes" id="UP000003828"/>
    </source>
</evidence>
<dbReference type="EMBL" id="BAEG01000092">
    <property type="protein sequence ID" value="GAB15844.1"/>
    <property type="molecule type" value="Genomic_DNA"/>
</dbReference>
<keyword evidence="1" id="KW-1133">Transmembrane helix</keyword>
<keyword evidence="3" id="KW-1185">Reference proteome</keyword>
<protein>
    <submittedName>
        <fullName evidence="2">Uncharacterized protein</fullName>
    </submittedName>
</protein>
<feature type="transmembrane region" description="Helical" evidence="1">
    <location>
        <begin position="20"/>
        <end position="42"/>
    </location>
</feature>
<comment type="caution">
    <text evidence="2">The sequence shown here is derived from an EMBL/GenBank/DDBJ whole genome shotgun (WGS) entry which is preliminary data.</text>
</comment>
<accession>H0QSP3</accession>
<keyword evidence="1" id="KW-0472">Membrane</keyword>
<gene>
    <name evidence="2" type="ORF">ARGLB_092_00880</name>
</gene>
<name>H0QSP3_ARTG1</name>
<evidence type="ECO:0000256" key="1">
    <source>
        <dbReference type="SAM" id="Phobius"/>
    </source>
</evidence>